<dbReference type="InterPro" id="IPR026341">
    <property type="entry name" value="T9SS_type_B"/>
</dbReference>
<evidence type="ECO:0000313" key="2">
    <source>
        <dbReference type="EMBL" id="MDR4950983.1"/>
    </source>
</evidence>
<dbReference type="SMART" id="SM00089">
    <property type="entry name" value="PKD"/>
    <property type="match status" value="3"/>
</dbReference>
<name>A0ABU1DZL0_9FLAO</name>
<dbReference type="InterPro" id="IPR035986">
    <property type="entry name" value="PKD_dom_sf"/>
</dbReference>
<evidence type="ECO:0000259" key="1">
    <source>
        <dbReference type="PROSITE" id="PS50093"/>
    </source>
</evidence>
<protein>
    <submittedName>
        <fullName evidence="2">Choice-of-anchor L domain-containing protein</fullName>
    </submittedName>
</protein>
<dbReference type="InterPro" id="IPR022409">
    <property type="entry name" value="PKD/Chitinase_dom"/>
</dbReference>
<dbReference type="Gene3D" id="2.60.40.10">
    <property type="entry name" value="Immunoglobulins"/>
    <property type="match status" value="2"/>
</dbReference>
<reference evidence="2 3" key="1">
    <citation type="submission" date="2023-08" db="EMBL/GenBank/DDBJ databases">
        <authorList>
            <person name="Maltman C."/>
        </authorList>
    </citation>
    <scope>NUCLEOTIDE SEQUENCE [LARGE SCALE GENOMIC DNA]</scope>
    <source>
        <strain evidence="2 3">ES2</strain>
    </source>
</reference>
<keyword evidence="3" id="KW-1185">Reference proteome</keyword>
<feature type="domain" description="PKD" evidence="1">
    <location>
        <begin position="1098"/>
        <end position="1149"/>
    </location>
</feature>
<dbReference type="InterPro" id="IPR013783">
    <property type="entry name" value="Ig-like_fold"/>
</dbReference>
<dbReference type="PROSITE" id="PS50093">
    <property type="entry name" value="PKD"/>
    <property type="match status" value="1"/>
</dbReference>
<proteinExistence type="predicted"/>
<dbReference type="RefSeq" id="WP_309521366.1">
    <property type="nucleotide sequence ID" value="NZ_JAVIXS010000001.1"/>
</dbReference>
<organism evidence="2 3">
    <name type="scientific">Chryseobacterium metallicongregator</name>
    <dbReference type="NCBI Taxonomy" id="3073042"/>
    <lineage>
        <taxon>Bacteria</taxon>
        <taxon>Pseudomonadati</taxon>
        <taxon>Bacteroidota</taxon>
        <taxon>Flavobacteriia</taxon>
        <taxon>Flavobacteriales</taxon>
        <taxon>Weeksellaceae</taxon>
        <taxon>Chryseobacterium group</taxon>
        <taxon>Chryseobacterium</taxon>
    </lineage>
</organism>
<dbReference type="InterPro" id="IPR049804">
    <property type="entry name" value="Choice_anch_L"/>
</dbReference>
<comment type="caution">
    <text evidence="2">The sequence shown here is derived from an EMBL/GenBank/DDBJ whole genome shotgun (WGS) entry which is preliminary data.</text>
</comment>
<dbReference type="Proteomes" id="UP001260959">
    <property type="component" value="Unassembled WGS sequence"/>
</dbReference>
<accession>A0ABU1DZL0</accession>
<evidence type="ECO:0000313" key="3">
    <source>
        <dbReference type="Proteomes" id="UP001260959"/>
    </source>
</evidence>
<dbReference type="NCBIfam" id="NF038133">
    <property type="entry name" value="choice_anch_L"/>
    <property type="match status" value="1"/>
</dbReference>
<gene>
    <name evidence="2" type="ORF">REB14_02155</name>
</gene>
<dbReference type="Pfam" id="PF13585">
    <property type="entry name" value="CHU_C"/>
    <property type="match status" value="1"/>
</dbReference>
<dbReference type="NCBIfam" id="TIGR04131">
    <property type="entry name" value="Bac_Flav_CTERM"/>
    <property type="match status" value="1"/>
</dbReference>
<dbReference type="InterPro" id="IPR000601">
    <property type="entry name" value="PKD_dom"/>
</dbReference>
<dbReference type="EMBL" id="JAVIXS010000001">
    <property type="protein sequence ID" value="MDR4950983.1"/>
    <property type="molecule type" value="Genomic_DNA"/>
</dbReference>
<sequence>MRENLLLALFLAFLGNFVLAQNKGRVEIAAKPKAASLRAGAFIDVNAPGYPESNYPINQLISDVLISGGTTCISSNVSNVTVSPNLPATDPNRSWGYFNKSSTNFPFTKGIVLSTGYANKAGNTFQPNLSDDLGTGGDADLSAAIGTNNLTNATSIEFDFVAASTEITFRYLFASKEYQGNYPCSYTDGFALLLKKVSDPTYTNLAILPGGAGPVSVTNIHPQYPNCGPQNEVYYGGTNTAQIETNFNGRTIPLTAKATVIPGETYHFKIVLADYNDTAYDSAVFLEAGSFDIGVKMMDPANVQLPGTVNMCDNTPQTFTASVQGSNITYQWYQGANAIPGATNASYTATQPGVYTVKVFIQGNNCPGEATITVIGGTSPVVQNASLSECSSSTTANFDLTSAQTLISTTPGTVFSYYTTLADANAGNTNTIANPAAYLSGNATIYVRVSSGACFKVAQLQLTVTQTVNPVITPSSATICYGGSVTLTSNQTTGNIWSTGATTQSITVTSPGTYTLSNSNGSCTSTSTSVTINAESNPDVQITGNLILCESSATTLTATSTGTGNTFSWSNGVNGSTNTVTAGGVYTVTVTTPSGCQYQKSVTVTQGVVPVVQNATLSECSSSATANFDLTSAQTLISTTPGTVFSYYTTLADANAGNTNTIANPAAYLSGNATIYVRVSSGACFKVAQLQLTVTQTVNPVITPSSATICYGGSVTLTSNQTTGNIWSTGATTQSITVTSPGTYTLSNSNGSCTSTSTSVTINAESNPDVQITGNLILCESSATTLTATSTGTGNTFSWSNGVNGSTNTVTAGGVYTVTVTTPSGCQYQKSVTVTQGVVPVVQNATLSECSSSATANFDLTSAQTLISTTPGTVFSYYTTLADANAGNTNTIANPAAYLSGNATIYVRIASATCSKVVELQLIININPTLVISTSAPAICSNGSVTLTSNFTTGNTWSTGATTQSITITAPGIYTLTNTSGNCAIAPASITVVADVDPNVQITGSLAFCEGSSTILTATASGTGNTFSWSNGVNGTTNTVTAGGIYTVTVTTPAGCQYQKSVTVTMDPAIIVNIATPSQITCTVAQITLDATTSVYQPGATFLWTATNGGNIISGANTLTPIVNNGGTYTLTITSANPLGCVKQATVTVINNTTPPIISITAPALTICKGQSVTLTASGAITYTWTGLSGNGNTQTVSPTSTTTYTVTGVGTNGCGSQTAATITINVIPEITSSLNNIEICKGDMGILDAGSGLNYTYNWNTGATTQKINVTATGTYTVTINNGTCSKSFTATVSYILTPEITGIVYNNNTLTINAKNNGSISLEYSIDGGVTWQTSNVFTNVLKNTLYSIRVRNKETSCDTNVEYYTFFMANVITPNSDGINDVIDFSEISKYGNFEGSIFDKYGKAVFKPTSKTPIWNGKYIGNPLPTDTYWYKLFWQDKISKKNVELSGWILLKNRE</sequence>
<dbReference type="SUPFAM" id="SSF49299">
    <property type="entry name" value="PKD domain"/>
    <property type="match status" value="1"/>
</dbReference>